<name>A0AAV5L6X6_9ROSI</name>
<dbReference type="GO" id="GO:0005634">
    <property type="term" value="C:nucleus"/>
    <property type="evidence" value="ECO:0007669"/>
    <property type="project" value="TreeGrafter"/>
</dbReference>
<dbReference type="GO" id="GO:0004860">
    <property type="term" value="F:protein kinase inhibitor activity"/>
    <property type="evidence" value="ECO:0007669"/>
    <property type="project" value="UniProtKB-KW"/>
</dbReference>
<evidence type="ECO:0000256" key="1">
    <source>
        <dbReference type="ARBA" id="ARBA00023013"/>
    </source>
</evidence>
<keyword evidence="4" id="KW-1185">Reference proteome</keyword>
<comment type="caution">
    <text evidence="3">The sequence shown here is derived from an EMBL/GenBank/DDBJ whole genome shotgun (WGS) entry which is preliminary data.</text>
</comment>
<proteinExistence type="predicted"/>
<evidence type="ECO:0000256" key="2">
    <source>
        <dbReference type="ARBA" id="ARBA00023306"/>
    </source>
</evidence>
<dbReference type="EMBL" id="BPVZ01000098">
    <property type="protein sequence ID" value="GKV32853.1"/>
    <property type="molecule type" value="Genomic_DNA"/>
</dbReference>
<sequence length="196" mass="22025">MTVLNSDVFFSEKDLNAMEFDLLVRPALQFPDGQKCETAPSQDVEEARYTEGDDRKLPLLELEIKAPSLDLQNDGNGEGLKTPTALDHRIPAKLKCPPAPRKPKSLPSAKRKEVLRRRILLDLTKEIESFFPPALRADLGNKIKKILSSLGLIFGSTILCSRRRVSMNANKVQINYKSVKDKVNISTYSEDNNQCQ</sequence>
<dbReference type="Proteomes" id="UP001054252">
    <property type="component" value="Unassembled WGS sequence"/>
</dbReference>
<accession>A0AAV5L6X6</accession>
<keyword evidence="2" id="KW-0131">Cell cycle</keyword>
<reference evidence="3 4" key="1">
    <citation type="journal article" date="2021" name="Commun. Biol.">
        <title>The genome of Shorea leprosula (Dipterocarpaceae) highlights the ecological relevance of drought in aseasonal tropical rainforests.</title>
        <authorList>
            <person name="Ng K.K.S."/>
            <person name="Kobayashi M.J."/>
            <person name="Fawcett J.A."/>
            <person name="Hatakeyama M."/>
            <person name="Paape T."/>
            <person name="Ng C.H."/>
            <person name="Ang C.C."/>
            <person name="Tnah L.H."/>
            <person name="Lee C.T."/>
            <person name="Nishiyama T."/>
            <person name="Sese J."/>
            <person name="O'Brien M.J."/>
            <person name="Copetti D."/>
            <person name="Mohd Noor M.I."/>
            <person name="Ong R.C."/>
            <person name="Putra M."/>
            <person name="Sireger I.Z."/>
            <person name="Indrioko S."/>
            <person name="Kosugi Y."/>
            <person name="Izuno A."/>
            <person name="Isagi Y."/>
            <person name="Lee S.L."/>
            <person name="Shimizu K.K."/>
        </authorList>
    </citation>
    <scope>NUCLEOTIDE SEQUENCE [LARGE SCALE GENOMIC DNA]</scope>
    <source>
        <strain evidence="3">214</strain>
    </source>
</reference>
<organism evidence="3 4">
    <name type="scientific">Rubroshorea leprosula</name>
    <dbReference type="NCBI Taxonomy" id="152421"/>
    <lineage>
        <taxon>Eukaryota</taxon>
        <taxon>Viridiplantae</taxon>
        <taxon>Streptophyta</taxon>
        <taxon>Embryophyta</taxon>
        <taxon>Tracheophyta</taxon>
        <taxon>Spermatophyta</taxon>
        <taxon>Magnoliopsida</taxon>
        <taxon>eudicotyledons</taxon>
        <taxon>Gunneridae</taxon>
        <taxon>Pentapetalae</taxon>
        <taxon>rosids</taxon>
        <taxon>malvids</taxon>
        <taxon>Malvales</taxon>
        <taxon>Dipterocarpaceae</taxon>
        <taxon>Rubroshorea</taxon>
    </lineage>
</organism>
<evidence type="ECO:0000313" key="4">
    <source>
        <dbReference type="Proteomes" id="UP001054252"/>
    </source>
</evidence>
<dbReference type="InterPro" id="IPR040389">
    <property type="entry name" value="SMR"/>
</dbReference>
<dbReference type="PANTHER" id="PTHR33142">
    <property type="entry name" value="CYCLIN-DEPENDENT PROTEIN KINASE INHIBITOR SMR13"/>
    <property type="match status" value="1"/>
</dbReference>
<evidence type="ECO:0000313" key="3">
    <source>
        <dbReference type="EMBL" id="GKV32853.1"/>
    </source>
</evidence>
<protein>
    <submittedName>
        <fullName evidence="3">Uncharacterized protein</fullName>
    </submittedName>
</protein>
<gene>
    <name evidence="3" type="ORF">SLEP1_g41418</name>
</gene>
<dbReference type="AlphaFoldDB" id="A0AAV5L6X6"/>
<dbReference type="PANTHER" id="PTHR33142:SF66">
    <property type="entry name" value="CYCLIN-DEPENDENT PROTEIN KINASE INHIBITOR SMR3"/>
    <property type="match status" value="1"/>
</dbReference>
<dbReference type="GO" id="GO:0032875">
    <property type="term" value="P:regulation of DNA endoreduplication"/>
    <property type="evidence" value="ECO:0007669"/>
    <property type="project" value="InterPro"/>
</dbReference>
<keyword evidence="1" id="KW-0649">Protein kinase inhibitor</keyword>